<dbReference type="Proteomes" id="UP000070089">
    <property type="component" value="Unassembled WGS sequence"/>
</dbReference>
<dbReference type="AlphaFoldDB" id="A0A132NX81"/>
<dbReference type="InterPro" id="IPR029044">
    <property type="entry name" value="Nucleotide-diphossugar_trans"/>
</dbReference>
<proteinExistence type="predicted"/>
<gene>
    <name evidence="2" type="ORF">QR46_1701</name>
</gene>
<evidence type="ECO:0000313" key="2">
    <source>
        <dbReference type="EMBL" id="KWX14312.1"/>
    </source>
</evidence>
<reference evidence="2 3" key="1">
    <citation type="journal article" date="2015" name="Mol. Biochem. Parasitol.">
        <title>Identification of polymorphic genes for use in assemblage B genotyping assays through comparative genomics of multiple assemblage B Giardia duodenalis isolates.</title>
        <authorList>
            <person name="Wielinga C."/>
            <person name="Thompson R.C."/>
            <person name="Monis P."/>
            <person name="Ryan U."/>
        </authorList>
    </citation>
    <scope>NUCLEOTIDE SEQUENCE [LARGE SCALE GENOMIC DNA]</scope>
    <source>
        <strain evidence="2 3">BAH15c1</strain>
    </source>
</reference>
<name>A0A132NX81_GIAIN</name>
<dbReference type="OrthoDB" id="2014201at2759"/>
<dbReference type="VEuPathDB" id="GiardiaDB:QR46_1701"/>
<protein>
    <recommendedName>
        <fullName evidence="4">Glycosyltransferase family 8 protein</fullName>
    </recommendedName>
</protein>
<comment type="caution">
    <text evidence="2">The sequence shown here is derived from an EMBL/GenBank/DDBJ whole genome shotgun (WGS) entry which is preliminary data.</text>
</comment>
<dbReference type="Gene3D" id="3.90.550.10">
    <property type="entry name" value="Spore Coat Polysaccharide Biosynthesis Protein SpsA, Chain A"/>
    <property type="match status" value="1"/>
</dbReference>
<accession>A0A132NX81</accession>
<dbReference type="EMBL" id="JXTI01000037">
    <property type="protein sequence ID" value="KWX14312.1"/>
    <property type="molecule type" value="Genomic_DNA"/>
</dbReference>
<dbReference type="GO" id="GO:0016757">
    <property type="term" value="F:glycosyltransferase activity"/>
    <property type="evidence" value="ECO:0007669"/>
    <property type="project" value="InterPro"/>
</dbReference>
<dbReference type="PANTHER" id="PTHR11183">
    <property type="entry name" value="GLYCOGENIN SUBFAMILY MEMBER"/>
    <property type="match status" value="1"/>
</dbReference>
<evidence type="ECO:0000256" key="1">
    <source>
        <dbReference type="SAM" id="MobiDB-lite"/>
    </source>
</evidence>
<feature type="region of interest" description="Disordered" evidence="1">
    <location>
        <begin position="274"/>
        <end position="299"/>
    </location>
</feature>
<evidence type="ECO:0000313" key="3">
    <source>
        <dbReference type="Proteomes" id="UP000070089"/>
    </source>
</evidence>
<dbReference type="InterPro" id="IPR002495">
    <property type="entry name" value="Glyco_trans_8"/>
</dbReference>
<sequence>MHMTAATPETCRATVYDWTENTTVISTEKSCCIVTLAFDDEAYLISAAVLAHSLRETETTVDLVLFLSDTLNYSPDKKVQSCISLCKQIFDVVIIVTPLEFRVSLDVWPRFQKLYSNWLPKCFTKLYLLKLKPYEKALFMDSDMLVLHNIDHVFNLRVPFGTLVTYRKEGLETGTRLARRTILLSLLNSYGISGAFFCIQPNDDMFQIAKLHIKEKIRQNRTYYETPKDIDINSDIPVKRRLNAGPDEQIFTWLYSHDLKYDAKSNRYEYLNKEQDSAQKETSAPKDGKEEADVKQKVVQDPRTKWTNVSRQYNCVPWLKHKFEKGYFPLRYPNHTYDGETPERKVYVVHYVTEKPWAALEKTKKDANLQIWPDVKWWYDVYDKLREAYAPAFNEILAPLPSTVSFMSQEEADKIYEEDHQRLVERTREARARKMEERERERERAELEGHAPERRHTEREDQGEKRRSDPRVRARRD</sequence>
<feature type="region of interest" description="Disordered" evidence="1">
    <location>
        <begin position="427"/>
        <end position="477"/>
    </location>
</feature>
<dbReference type="SUPFAM" id="SSF53448">
    <property type="entry name" value="Nucleotide-diphospho-sugar transferases"/>
    <property type="match status" value="1"/>
</dbReference>
<dbReference type="Pfam" id="PF01501">
    <property type="entry name" value="Glyco_transf_8"/>
    <property type="match status" value="1"/>
</dbReference>
<dbReference type="InterPro" id="IPR050587">
    <property type="entry name" value="GNT1/Glycosyltrans_8"/>
</dbReference>
<organism evidence="2 3">
    <name type="scientific">Giardia duodenalis assemblage B</name>
    <dbReference type="NCBI Taxonomy" id="1394984"/>
    <lineage>
        <taxon>Eukaryota</taxon>
        <taxon>Metamonada</taxon>
        <taxon>Diplomonadida</taxon>
        <taxon>Hexamitidae</taxon>
        <taxon>Giardiinae</taxon>
        <taxon>Giardia</taxon>
    </lineage>
</organism>
<evidence type="ECO:0008006" key="4">
    <source>
        <dbReference type="Google" id="ProtNLM"/>
    </source>
</evidence>